<dbReference type="EMBL" id="JANVFS010000045">
    <property type="protein sequence ID" value="KAJ4466425.1"/>
    <property type="molecule type" value="Genomic_DNA"/>
</dbReference>
<dbReference type="Proteomes" id="UP001150238">
    <property type="component" value="Unassembled WGS sequence"/>
</dbReference>
<accession>A0A9W9DF24</accession>
<name>A0A9W9DF24_9AGAR</name>
<evidence type="ECO:0000256" key="1">
    <source>
        <dbReference type="SAM" id="MobiDB-lite"/>
    </source>
</evidence>
<comment type="caution">
    <text evidence="2">The sequence shown here is derived from an EMBL/GenBank/DDBJ whole genome shotgun (WGS) entry which is preliminary data.</text>
</comment>
<proteinExistence type="predicted"/>
<evidence type="ECO:0000313" key="2">
    <source>
        <dbReference type="EMBL" id="KAJ4466425.1"/>
    </source>
</evidence>
<evidence type="ECO:0000313" key="3">
    <source>
        <dbReference type="Proteomes" id="UP001150238"/>
    </source>
</evidence>
<feature type="region of interest" description="Disordered" evidence="1">
    <location>
        <begin position="211"/>
        <end position="239"/>
    </location>
</feature>
<protein>
    <submittedName>
        <fullName evidence="2">Uncharacterized protein</fullName>
    </submittedName>
</protein>
<organism evidence="2 3">
    <name type="scientific">Lentinula lateritia</name>
    <dbReference type="NCBI Taxonomy" id="40482"/>
    <lineage>
        <taxon>Eukaryota</taxon>
        <taxon>Fungi</taxon>
        <taxon>Dikarya</taxon>
        <taxon>Basidiomycota</taxon>
        <taxon>Agaricomycotina</taxon>
        <taxon>Agaricomycetes</taxon>
        <taxon>Agaricomycetidae</taxon>
        <taxon>Agaricales</taxon>
        <taxon>Marasmiineae</taxon>
        <taxon>Omphalotaceae</taxon>
        <taxon>Lentinula</taxon>
    </lineage>
</organism>
<feature type="region of interest" description="Disordered" evidence="1">
    <location>
        <begin position="125"/>
        <end position="157"/>
    </location>
</feature>
<sequence length="239" mass="27817">MGIILKQSFVNKDTFKLSTALVELKLATEEKRYRISGSFFQLPARFLILTGVQHRLFDRLYPILEYPLKYFINFIYKYTQPNFHRQFKWWHKLNGNPVTETEYANHWHIKFKKAYRCNCWGSNRNHGSDHRNSRKRNGALQSSLESQPPLARKPAPVILTPDPFTLKYLESRRDVDIFEQGSSTTKINSLLSDGKIDELMRRMRTLETLLAAQSPGPQRSLPTVTPLPPNYTNDSSGRV</sequence>
<reference evidence="2" key="2">
    <citation type="journal article" date="2023" name="Proc. Natl. Acad. Sci. U.S.A.">
        <title>A global phylogenomic analysis of the shiitake genus Lentinula.</title>
        <authorList>
            <person name="Sierra-Patev S."/>
            <person name="Min B."/>
            <person name="Naranjo-Ortiz M."/>
            <person name="Looney B."/>
            <person name="Konkel Z."/>
            <person name="Slot J.C."/>
            <person name="Sakamoto Y."/>
            <person name="Steenwyk J.L."/>
            <person name="Rokas A."/>
            <person name="Carro J."/>
            <person name="Camarero S."/>
            <person name="Ferreira P."/>
            <person name="Molpeceres G."/>
            <person name="Ruiz-Duenas F.J."/>
            <person name="Serrano A."/>
            <person name="Henrissat B."/>
            <person name="Drula E."/>
            <person name="Hughes K.W."/>
            <person name="Mata J.L."/>
            <person name="Ishikawa N.K."/>
            <person name="Vargas-Isla R."/>
            <person name="Ushijima S."/>
            <person name="Smith C.A."/>
            <person name="Donoghue J."/>
            <person name="Ahrendt S."/>
            <person name="Andreopoulos W."/>
            <person name="He G."/>
            <person name="LaButti K."/>
            <person name="Lipzen A."/>
            <person name="Ng V."/>
            <person name="Riley R."/>
            <person name="Sandor L."/>
            <person name="Barry K."/>
            <person name="Martinez A.T."/>
            <person name="Xiao Y."/>
            <person name="Gibbons J.G."/>
            <person name="Terashima K."/>
            <person name="Grigoriev I.V."/>
            <person name="Hibbett D."/>
        </authorList>
    </citation>
    <scope>NUCLEOTIDE SEQUENCE</scope>
    <source>
        <strain evidence="2">Sp2 HRB7682 ss15</strain>
    </source>
</reference>
<reference evidence="2" key="1">
    <citation type="submission" date="2022-08" db="EMBL/GenBank/DDBJ databases">
        <authorList>
            <consortium name="DOE Joint Genome Institute"/>
            <person name="Min B."/>
            <person name="Riley R."/>
            <person name="Sierra-Patev S."/>
            <person name="Naranjo-Ortiz M."/>
            <person name="Looney B."/>
            <person name="Konkel Z."/>
            <person name="Slot J.C."/>
            <person name="Sakamoto Y."/>
            <person name="Steenwyk J.L."/>
            <person name="Rokas A."/>
            <person name="Carro J."/>
            <person name="Camarero S."/>
            <person name="Ferreira P."/>
            <person name="Molpeceres G."/>
            <person name="Ruiz-Duenas F.J."/>
            <person name="Serrano A."/>
            <person name="Henrissat B."/>
            <person name="Drula E."/>
            <person name="Hughes K.W."/>
            <person name="Mata J.L."/>
            <person name="Ishikawa N.K."/>
            <person name="Vargas-Isla R."/>
            <person name="Ushijima S."/>
            <person name="Smith C.A."/>
            <person name="Ahrendt S."/>
            <person name="Andreopoulos W."/>
            <person name="He G."/>
            <person name="Labutti K."/>
            <person name="Lipzen A."/>
            <person name="Ng V."/>
            <person name="Sandor L."/>
            <person name="Barry K."/>
            <person name="Martinez A.T."/>
            <person name="Xiao Y."/>
            <person name="Gibbons J.G."/>
            <person name="Terashima K."/>
            <person name="Hibbett D.S."/>
            <person name="Grigoriev I.V."/>
        </authorList>
    </citation>
    <scope>NUCLEOTIDE SEQUENCE</scope>
    <source>
        <strain evidence="2">Sp2 HRB7682 ss15</strain>
    </source>
</reference>
<gene>
    <name evidence="2" type="ORF">C8J55DRAFT_493067</name>
</gene>
<dbReference type="AlphaFoldDB" id="A0A9W9DF24"/>
<feature type="compositionally biased region" description="Polar residues" evidence="1">
    <location>
        <begin position="230"/>
        <end position="239"/>
    </location>
</feature>